<evidence type="ECO:0000313" key="1">
    <source>
        <dbReference type="EMBL" id="KAI4838451.1"/>
    </source>
</evidence>
<name>A0ACB9YAA6_PLABR</name>
<dbReference type="Proteomes" id="UP001056978">
    <property type="component" value="Chromosome 9"/>
</dbReference>
<keyword evidence="2" id="KW-1185">Reference proteome</keyword>
<comment type="caution">
    <text evidence="1">The sequence shown here is derived from an EMBL/GenBank/DDBJ whole genome shotgun (WGS) entry which is preliminary data.</text>
</comment>
<reference evidence="1" key="1">
    <citation type="submission" date="2022-06" db="EMBL/GenBank/DDBJ databases">
        <title>The First Complete Genome of the Simian Malaria Parasite Plasmodium brasilianum.</title>
        <authorList>
            <person name="Bajic M."/>
            <person name="Ravishankar S."/>
        </authorList>
    </citation>
    <scope>NUCLEOTIDE SEQUENCE</scope>
    <source>
        <strain evidence="1">Bolivian I</strain>
    </source>
</reference>
<dbReference type="EMBL" id="CM043777">
    <property type="protein sequence ID" value="KAI4838451.1"/>
    <property type="molecule type" value="Genomic_DNA"/>
</dbReference>
<accession>A0ACB9YAA6</accession>
<proteinExistence type="predicted"/>
<protein>
    <submittedName>
        <fullName evidence="1">Uncharacterized protein</fullName>
    </submittedName>
</protein>
<sequence length="1067" mass="126633">MAQHNIFDTKGTKGKRKKNIIRTKNSKGRIPVPKETSERYKSILDYYIKEKKTNKFIDKRKGKNLHKSSRKREKKRIFNLNDDSNLIDKHISTNFDNPTSDNSGSSGSNSGKLRGRLKDNRNSNTKNSYFQKKIEKKKLWKIKNYGINDKLLKFDAHFDDIRRSVLCVNNNISSEIKNGDLENRRGEKINDINVTHNTEQVEKLSVHSKCKHTEPVGENTYTSVNRKGKDRLLDLDKYSNKKIYEKRNKVIIVNQRVVSTNGHDGRIEHGSKISSVTEHEKRCTPHVASEEEFHTNKLINAKKEESGKIGLSDKEGKNEDNYKCAKGNSFCYISDESDNEIIEEIFNYNSIPINTTETVDIPKDEIDGVLERFLMDGNNKVSSYFINDLNEEKNKLPISICIENKVYELKDMVQLMDRHNFCSQKKLLYRIYYLNVFNNEKKKRSISHGSLFFSLLDYCVLNIYKCLRHNLKLYNLFQNYKDIILLFCHSMKKEVYLYISFLLLITFCKTVKGENKYNEFYKNKKRVLKEYIDLNKCKANKKYDVYIYSRILESAELFNSIFEKYYQDGGNVSYMHFSILFLALLLYPINKNSTNAKMAHGESNNDDNINNDDDINSNTTKGKERNITHNYFIDINKHNKDDEIILNKFLHLEEDHSHLEEEEEEKSVFISYITEFIEYLFYTYFYSNNSNLVCKQVEQNYDYIFNGNTYADGTSIEECIRNIEHSFSFKCFSENMNDEEINKELTKGEDSKREVKMVVINHHLGIFKKKKELKNAVVLLNIYNIILENSNKKYSPAFFYLSFKILNTLLYYIIYEKKKKKEVKNRSNKEDEQIRKTGEERYRKNKDYLYELSFNTFNNLILFLKGYIDNDMNIYILLNHIVVPSLFYLYANYLHFIIKFSIKIDFMNIITSIRNSTISESLNAYNNTSKIYNSKKKEKYFFSLLYMYKLVEYSTAFRIKTVIHTSRNQQSIPVFTPKYVNNRNAKDLYFMNNNQRKFAEMKSLKKKIKQQKKLDYNEMKKENSYLIGLKAREEQERVRRNREKYKKIKLMAKQDVEEYNKMKTYTH</sequence>
<gene>
    <name evidence="1" type="ORF">MKS88_002930</name>
</gene>
<evidence type="ECO:0000313" key="2">
    <source>
        <dbReference type="Proteomes" id="UP001056978"/>
    </source>
</evidence>
<organism evidence="1 2">
    <name type="scientific">Plasmodium brasilianum</name>
    <dbReference type="NCBI Taxonomy" id="5824"/>
    <lineage>
        <taxon>Eukaryota</taxon>
        <taxon>Sar</taxon>
        <taxon>Alveolata</taxon>
        <taxon>Apicomplexa</taxon>
        <taxon>Aconoidasida</taxon>
        <taxon>Haemosporida</taxon>
        <taxon>Plasmodiidae</taxon>
        <taxon>Plasmodium</taxon>
        <taxon>Plasmodium (Plasmodium)</taxon>
    </lineage>
</organism>